<proteinExistence type="inferred from homology"/>
<evidence type="ECO:0000256" key="12">
    <source>
        <dbReference type="ARBA" id="ARBA00047973"/>
    </source>
</evidence>
<evidence type="ECO:0000313" key="14">
    <source>
        <dbReference type="EMBL" id="QCT01117.1"/>
    </source>
</evidence>
<dbReference type="CDD" id="cd16841">
    <property type="entry name" value="RraA_family"/>
    <property type="match status" value="1"/>
</dbReference>
<evidence type="ECO:0000313" key="15">
    <source>
        <dbReference type="Proteomes" id="UP000300879"/>
    </source>
</evidence>
<dbReference type="EC" id="4.1.1.112" evidence="6"/>
<dbReference type="GO" id="GO:0032259">
    <property type="term" value="P:methylation"/>
    <property type="evidence" value="ECO:0007669"/>
    <property type="project" value="UniProtKB-KW"/>
</dbReference>
<evidence type="ECO:0000256" key="5">
    <source>
        <dbReference type="ARBA" id="ARBA00012213"/>
    </source>
</evidence>
<dbReference type="GO" id="GO:0046872">
    <property type="term" value="F:metal ion binding"/>
    <property type="evidence" value="ECO:0007669"/>
    <property type="project" value="UniProtKB-KW"/>
</dbReference>
<evidence type="ECO:0000256" key="11">
    <source>
        <dbReference type="ARBA" id="ARBA00032305"/>
    </source>
</evidence>
<dbReference type="AlphaFoldDB" id="A0A4P8XFD0"/>
<dbReference type="GO" id="GO:0008948">
    <property type="term" value="F:oxaloacetate decarboxylase activity"/>
    <property type="evidence" value="ECO:0007669"/>
    <property type="project" value="UniProtKB-EC"/>
</dbReference>
<keyword evidence="14" id="KW-0808">Transferase</keyword>
<reference evidence="14 15" key="1">
    <citation type="submission" date="2019-05" db="EMBL/GenBank/DDBJ databases">
        <authorList>
            <person name="Chen C."/>
        </authorList>
    </citation>
    <scope>NUCLEOTIDE SEQUENCE [LARGE SCALE GENOMIC DNA]</scope>
    <source>
        <strain evidence="14 15">HB172198</strain>
    </source>
</reference>
<gene>
    <name evidence="14" type="ORF">E6C60_0394</name>
</gene>
<evidence type="ECO:0000256" key="13">
    <source>
        <dbReference type="PIRSR" id="PIRSR605493-1"/>
    </source>
</evidence>
<dbReference type="Gene3D" id="3.50.30.40">
    <property type="entry name" value="Ribonuclease E inhibitor RraA/RraA-like"/>
    <property type="match status" value="1"/>
</dbReference>
<evidence type="ECO:0000256" key="6">
    <source>
        <dbReference type="ARBA" id="ARBA00012947"/>
    </source>
</evidence>
<evidence type="ECO:0000256" key="7">
    <source>
        <dbReference type="ARBA" id="ARBA00016549"/>
    </source>
</evidence>
<dbReference type="PANTHER" id="PTHR33254">
    <property type="entry name" value="4-HYDROXY-4-METHYL-2-OXOGLUTARATE ALDOLASE 3-RELATED"/>
    <property type="match status" value="1"/>
</dbReference>
<evidence type="ECO:0000256" key="4">
    <source>
        <dbReference type="ARBA" id="ARBA00011233"/>
    </source>
</evidence>
<comment type="subunit">
    <text evidence="4">Homotrimer.</text>
</comment>
<evidence type="ECO:0000256" key="10">
    <source>
        <dbReference type="ARBA" id="ARBA00030169"/>
    </source>
</evidence>
<dbReference type="PANTHER" id="PTHR33254:SF4">
    <property type="entry name" value="4-HYDROXY-4-METHYL-2-OXOGLUTARATE ALDOLASE 3-RELATED"/>
    <property type="match status" value="1"/>
</dbReference>
<dbReference type="EMBL" id="CP040396">
    <property type="protein sequence ID" value="QCT01117.1"/>
    <property type="molecule type" value="Genomic_DNA"/>
</dbReference>
<dbReference type="RefSeq" id="WP_138224234.1">
    <property type="nucleotide sequence ID" value="NZ_CP040396.1"/>
</dbReference>
<comment type="cofactor">
    <cofactor evidence="2">
        <name>a divalent metal cation</name>
        <dbReference type="ChEBI" id="CHEBI:60240"/>
    </cofactor>
</comment>
<evidence type="ECO:0000256" key="8">
    <source>
        <dbReference type="ARBA" id="ARBA00025046"/>
    </source>
</evidence>
<dbReference type="InterPro" id="IPR036704">
    <property type="entry name" value="RraA/RraA-like_sf"/>
</dbReference>
<comment type="function">
    <text evidence="8">Catalyzes the aldol cleavage of 4-hydroxy-4-methyl-2-oxoglutarate (HMG) into 2 molecules of pyruvate. Also contains a secondary oxaloacetate (OAA) decarboxylase activity due to the common pyruvate enolate transition state formed following C-C bond cleavage in the retro-aldol and decarboxylation reactions.</text>
</comment>
<evidence type="ECO:0000256" key="2">
    <source>
        <dbReference type="ARBA" id="ARBA00001968"/>
    </source>
</evidence>
<accession>A0A4P8XFD0</accession>
<dbReference type="GO" id="GO:0008168">
    <property type="term" value="F:methyltransferase activity"/>
    <property type="evidence" value="ECO:0007669"/>
    <property type="project" value="UniProtKB-KW"/>
</dbReference>
<dbReference type="Proteomes" id="UP000300879">
    <property type="component" value="Chromosome"/>
</dbReference>
<dbReference type="EC" id="4.1.3.17" evidence="5"/>
<comment type="cofactor">
    <cofactor evidence="13">
        <name>Mg(2+)</name>
        <dbReference type="ChEBI" id="CHEBI:18420"/>
    </cofactor>
</comment>
<evidence type="ECO:0000256" key="9">
    <source>
        <dbReference type="ARBA" id="ARBA00029596"/>
    </source>
</evidence>
<feature type="binding site" evidence="13">
    <location>
        <position position="113"/>
    </location>
    <ligand>
        <name>substrate</name>
    </ligand>
</feature>
<dbReference type="Pfam" id="PF03737">
    <property type="entry name" value="RraA-like"/>
    <property type="match status" value="1"/>
</dbReference>
<dbReference type="OrthoDB" id="9784786at2"/>
<evidence type="ECO:0000256" key="3">
    <source>
        <dbReference type="ARBA" id="ARBA00008621"/>
    </source>
</evidence>
<comment type="catalytic activity">
    <reaction evidence="12">
        <text>oxaloacetate + H(+) = pyruvate + CO2</text>
        <dbReference type="Rhea" id="RHEA:15641"/>
        <dbReference type="ChEBI" id="CHEBI:15361"/>
        <dbReference type="ChEBI" id="CHEBI:15378"/>
        <dbReference type="ChEBI" id="CHEBI:16452"/>
        <dbReference type="ChEBI" id="CHEBI:16526"/>
        <dbReference type="EC" id="4.1.1.112"/>
    </reaction>
</comment>
<sequence length="224" mass="24318">MAITMKDFETEMKQSFQLLGCAQLHDAAMQYSTYLKISLTTRTSIKKLAGPVFPVITDNDMLPCLQALDAAPTGSVLFVQNQSGKSEALAGDIFVTAAKQQGLEGLIVNGAVRDIDVIENMGFPVFSNSVTFVSAKTAKAASAAIPATVVLDGIELEPMDWIFADSDGVLLIKKKYMKTVYKAAMMLRNREEDLRQRIAGGERLSDLCGLHDFVAGKAELKFEA</sequence>
<dbReference type="SUPFAM" id="SSF89562">
    <property type="entry name" value="RraA-like"/>
    <property type="match status" value="1"/>
</dbReference>
<dbReference type="KEGG" id="palo:E6C60_0394"/>
<dbReference type="InterPro" id="IPR005493">
    <property type="entry name" value="RraA/RraA-like"/>
</dbReference>
<keyword evidence="13" id="KW-0479">Metal-binding</keyword>
<evidence type="ECO:0000256" key="1">
    <source>
        <dbReference type="ARBA" id="ARBA00001342"/>
    </source>
</evidence>
<feature type="binding site" evidence="13">
    <location>
        <position position="114"/>
    </location>
    <ligand>
        <name>Mg(2+)</name>
        <dbReference type="ChEBI" id="CHEBI:18420"/>
    </ligand>
</feature>
<dbReference type="GO" id="GO:0047443">
    <property type="term" value="F:4-hydroxy-4-methyl-2-oxoglutarate aldolase activity"/>
    <property type="evidence" value="ECO:0007669"/>
    <property type="project" value="UniProtKB-EC"/>
</dbReference>
<comment type="similarity">
    <text evidence="3">Belongs to the class II aldolase/RraA-like family.</text>
</comment>
<comment type="catalytic activity">
    <reaction evidence="1">
        <text>4-hydroxy-4-methyl-2-oxoglutarate = 2 pyruvate</text>
        <dbReference type="Rhea" id="RHEA:22748"/>
        <dbReference type="ChEBI" id="CHEBI:15361"/>
        <dbReference type="ChEBI" id="CHEBI:58276"/>
        <dbReference type="EC" id="4.1.3.17"/>
    </reaction>
</comment>
<protein>
    <recommendedName>
        <fullName evidence="7">Putative 4-hydroxy-4-methyl-2-oxoglutarate aldolase</fullName>
        <ecNumber evidence="6">4.1.1.112</ecNumber>
        <ecNumber evidence="5">4.1.3.17</ecNumber>
    </recommendedName>
    <alternativeName>
        <fullName evidence="11">Oxaloacetate decarboxylase</fullName>
    </alternativeName>
    <alternativeName>
        <fullName evidence="9">Regulator of ribonuclease activity homolog</fullName>
    </alternativeName>
    <alternativeName>
        <fullName evidence="10">RraA-like protein</fullName>
    </alternativeName>
</protein>
<name>A0A4P8XFD0_9BACL</name>
<keyword evidence="15" id="KW-1185">Reference proteome</keyword>
<organism evidence="14 15">
    <name type="scientific">Paenibacillus algicola</name>
    <dbReference type="NCBI Taxonomy" id="2565926"/>
    <lineage>
        <taxon>Bacteria</taxon>
        <taxon>Bacillati</taxon>
        <taxon>Bacillota</taxon>
        <taxon>Bacilli</taxon>
        <taxon>Bacillales</taxon>
        <taxon>Paenibacillaceae</taxon>
        <taxon>Paenibacillus</taxon>
    </lineage>
</organism>
<keyword evidence="14" id="KW-0489">Methyltransferase</keyword>
<keyword evidence="13" id="KW-0460">Magnesium</keyword>